<dbReference type="RefSeq" id="WP_095642310.1">
    <property type="nucleotide sequence ID" value="NZ_LMVO01000023.1"/>
</dbReference>
<proteinExistence type="predicted"/>
<dbReference type="Proteomes" id="UP000243820">
    <property type="component" value="Unassembled WGS sequence"/>
</dbReference>
<protein>
    <recommendedName>
        <fullName evidence="3">DUF58 domain-containing protein</fullName>
    </recommendedName>
</protein>
<dbReference type="EMBL" id="LMVO01000023">
    <property type="protein sequence ID" value="PAV09170.1"/>
    <property type="molecule type" value="Genomic_DNA"/>
</dbReference>
<organism evidence="1 2">
    <name type="scientific">Methanocorpusculum parvum</name>
    <dbReference type="NCBI Taxonomy" id="2193"/>
    <lineage>
        <taxon>Archaea</taxon>
        <taxon>Methanobacteriati</taxon>
        <taxon>Methanobacteriota</taxon>
        <taxon>Stenosarchaea group</taxon>
        <taxon>Methanomicrobia</taxon>
        <taxon>Methanomicrobiales</taxon>
        <taxon>Methanocorpusculaceae</taxon>
        <taxon>Methanocorpusculum</taxon>
    </lineage>
</organism>
<gene>
    <name evidence="1" type="ORF">ASJ83_02055</name>
</gene>
<evidence type="ECO:0000313" key="1">
    <source>
        <dbReference type="EMBL" id="PAV09170.1"/>
    </source>
</evidence>
<dbReference type="AlphaFoldDB" id="A0AAX0Q7N9"/>
<evidence type="ECO:0000313" key="2">
    <source>
        <dbReference type="Proteomes" id="UP000243820"/>
    </source>
</evidence>
<comment type="caution">
    <text evidence="1">The sequence shown here is derived from an EMBL/GenBank/DDBJ whole genome shotgun (WGS) entry which is preliminary data.</text>
</comment>
<keyword evidence="2" id="KW-1185">Reference proteome</keyword>
<sequence length="421" mass="45810">MRPTLLTGLLLLFSLLSFMYAWMMNSAEAAAAGLGLLVFVSLSAGIFQTNLRSLALSLTVVREADRTVVDQNGLISITSAITAVTGRLTASFDDVLPPGALLVSGSPAFTAGRASYRFRLPVIGSSYFQGVRATCRDQFFTQTLLIARGAELPKLTMYPTGITATHFAVGQGSGWRAVEFDRPALISGYDTRILRPYAEGDSVRNIDWKLSGKHQELYVRLKMDASGGLPALFIDLPPEGTADELRLHFAETAVGALESLNIGENFPVVFFKGAADPEIISSGKTSVILEKLKETENTTTGEHLFRLRHPSSLVRETMITSRDPTKTELRVREIMRECAGRKPTAFESKMGSISAEMAKQTHITYVTAALGDLSHMTYLINETKRHQRHATVFVAGAAGTPRETKVRTAFTLAGADVVEMV</sequence>
<name>A0AAX0Q7N9_9EURY</name>
<accession>A0AAX0Q7N9</accession>
<evidence type="ECO:0008006" key="3">
    <source>
        <dbReference type="Google" id="ProtNLM"/>
    </source>
</evidence>
<reference evidence="1 2" key="1">
    <citation type="journal article" date="2017" name="BMC Genomics">
        <title>Genomic analysis of methanogenic archaea reveals a shift towards energy conservation.</title>
        <authorList>
            <person name="Gilmore S.P."/>
            <person name="Henske J.K."/>
            <person name="Sexton J.A."/>
            <person name="Solomon K.V."/>
            <person name="Seppala S."/>
            <person name="Yoo J.I."/>
            <person name="Huyett L.M."/>
            <person name="Pressman A."/>
            <person name="Cogan J.Z."/>
            <person name="Kivenson V."/>
            <person name="Peng X."/>
            <person name="Tan Y."/>
            <person name="Valentine D.L."/>
            <person name="O'Malley M.A."/>
        </authorList>
    </citation>
    <scope>NUCLEOTIDE SEQUENCE [LARGE SCALE GENOMIC DNA]</scope>
    <source>
        <strain evidence="1 2">XII</strain>
    </source>
</reference>